<dbReference type="InterPro" id="IPR036388">
    <property type="entry name" value="WH-like_DNA-bd_sf"/>
</dbReference>
<dbReference type="PROSITE" id="PS50949">
    <property type="entry name" value="HTH_GNTR"/>
    <property type="match status" value="1"/>
</dbReference>
<dbReference type="Gene3D" id="1.10.10.10">
    <property type="entry name" value="Winged helix-like DNA-binding domain superfamily/Winged helix DNA-binding domain"/>
    <property type="match status" value="1"/>
</dbReference>
<evidence type="ECO:0000256" key="1">
    <source>
        <dbReference type="ARBA" id="ARBA00005384"/>
    </source>
</evidence>
<dbReference type="InterPro" id="IPR015424">
    <property type="entry name" value="PyrdxlP-dep_Trfase"/>
</dbReference>
<dbReference type="PANTHER" id="PTHR46577:SF2">
    <property type="entry name" value="TRANSCRIPTIONAL REGULATORY PROTEIN"/>
    <property type="match status" value="1"/>
</dbReference>
<keyword evidence="2" id="KW-0663">Pyridoxal phosphate</keyword>
<dbReference type="GO" id="GO:0008483">
    <property type="term" value="F:transaminase activity"/>
    <property type="evidence" value="ECO:0007669"/>
    <property type="project" value="UniProtKB-KW"/>
</dbReference>
<dbReference type="SMART" id="SM00345">
    <property type="entry name" value="HTH_GNTR"/>
    <property type="match status" value="1"/>
</dbReference>
<evidence type="ECO:0000256" key="4">
    <source>
        <dbReference type="ARBA" id="ARBA00023125"/>
    </source>
</evidence>
<comment type="caution">
    <text evidence="7">The sequence shown here is derived from an EMBL/GenBank/DDBJ whole genome shotgun (WGS) entry which is preliminary data.</text>
</comment>
<dbReference type="InterPro" id="IPR015422">
    <property type="entry name" value="PyrdxlP-dep_Trfase_small"/>
</dbReference>
<dbReference type="Pfam" id="PF00392">
    <property type="entry name" value="GntR"/>
    <property type="match status" value="1"/>
</dbReference>
<sequence>MSTPLYQELADRMNGLIQAGTFTTGSKLPSVRRLSREQGVSITTAMEAYGRLEDLGLIESRARSGYFVRPPVVRDGQLPKPAEQSRKPIPVQCPEIFQAVMEAVSDRKIVSFGAAVPGDEIVPHKRLNTLTNSLIRRHGAAVYRYSMAPGRRELRTAISRRLLKAGMHADPDDIVTTHGATEALALAVRAVTRPGDVVAVETPTYFGILHLLKDLGLNVVEIPMDAQQGIRLDALEELSSAYKIAVCIVQPSFQNPLGSCMSDAAKKQLIELAVREDFVIIEDDLYGELCHAGPRPSALTHFDRDDRVIHCGSVSKWLAPGLRIGWVISRRFRTELRRLKSVHYLSSSALSELVVAEYFSGGGAERHLRRVGGIFGESCARMREAVLAEFPAGTRINQPRGGFVLWVELPEGHDSEKLAAAALNQGISLIPGPIFSATCGLKHCLRLSCGELWSKRSADAVRTLGRLAAECRS</sequence>
<dbReference type="CDD" id="cd00609">
    <property type="entry name" value="AAT_like"/>
    <property type="match status" value="1"/>
</dbReference>
<evidence type="ECO:0000313" key="8">
    <source>
        <dbReference type="Proteomes" id="UP001596472"/>
    </source>
</evidence>
<keyword evidence="7" id="KW-0808">Transferase</keyword>
<dbReference type="SUPFAM" id="SSF46785">
    <property type="entry name" value="Winged helix' DNA-binding domain"/>
    <property type="match status" value="1"/>
</dbReference>
<reference evidence="8" key="1">
    <citation type="journal article" date="2019" name="Int. J. Syst. Evol. Microbiol.">
        <title>The Global Catalogue of Microorganisms (GCM) 10K type strain sequencing project: providing services to taxonomists for standard genome sequencing and annotation.</title>
        <authorList>
            <consortium name="The Broad Institute Genomics Platform"/>
            <consortium name="The Broad Institute Genome Sequencing Center for Infectious Disease"/>
            <person name="Wu L."/>
            <person name="Ma J."/>
        </authorList>
    </citation>
    <scope>NUCLEOTIDE SEQUENCE [LARGE SCALE GENOMIC DNA]</scope>
    <source>
        <strain evidence="8">CGMCC 4.1467</strain>
    </source>
</reference>
<dbReference type="Gene3D" id="3.40.640.10">
    <property type="entry name" value="Type I PLP-dependent aspartate aminotransferase-like (Major domain)"/>
    <property type="match status" value="1"/>
</dbReference>
<dbReference type="PANTHER" id="PTHR46577">
    <property type="entry name" value="HTH-TYPE TRANSCRIPTIONAL REGULATORY PROTEIN GABR"/>
    <property type="match status" value="1"/>
</dbReference>
<dbReference type="SUPFAM" id="SSF53383">
    <property type="entry name" value="PLP-dependent transferases"/>
    <property type="match status" value="1"/>
</dbReference>
<keyword evidence="5" id="KW-0804">Transcription</keyword>
<keyword evidence="4" id="KW-0238">DNA-binding</keyword>
<dbReference type="Proteomes" id="UP001596472">
    <property type="component" value="Unassembled WGS sequence"/>
</dbReference>
<evidence type="ECO:0000256" key="2">
    <source>
        <dbReference type="ARBA" id="ARBA00022898"/>
    </source>
</evidence>
<evidence type="ECO:0000259" key="6">
    <source>
        <dbReference type="PROSITE" id="PS50949"/>
    </source>
</evidence>
<accession>A0ABW2L637</accession>
<dbReference type="InterPro" id="IPR004839">
    <property type="entry name" value="Aminotransferase_I/II_large"/>
</dbReference>
<evidence type="ECO:0000256" key="3">
    <source>
        <dbReference type="ARBA" id="ARBA00023015"/>
    </source>
</evidence>
<keyword evidence="7" id="KW-0032">Aminotransferase</keyword>
<comment type="similarity">
    <text evidence="1">In the C-terminal section; belongs to the class-I pyridoxal-phosphate-dependent aminotransferase family.</text>
</comment>
<dbReference type="InterPro" id="IPR000524">
    <property type="entry name" value="Tscrpt_reg_HTH_GntR"/>
</dbReference>
<dbReference type="InterPro" id="IPR051446">
    <property type="entry name" value="HTH_trans_reg/aminotransferase"/>
</dbReference>
<name>A0ABW2L637_9BACT</name>
<gene>
    <name evidence="7" type="ORF">ACFQY0_11710</name>
</gene>
<evidence type="ECO:0000313" key="7">
    <source>
        <dbReference type="EMBL" id="MFC7337846.1"/>
    </source>
</evidence>
<keyword evidence="8" id="KW-1185">Reference proteome</keyword>
<protein>
    <submittedName>
        <fullName evidence="7">PLP-dependent aminotransferase family protein</fullName>
    </submittedName>
</protein>
<dbReference type="InterPro" id="IPR036390">
    <property type="entry name" value="WH_DNA-bd_sf"/>
</dbReference>
<dbReference type="EMBL" id="JBHTBS010000005">
    <property type="protein sequence ID" value="MFC7337846.1"/>
    <property type="molecule type" value="Genomic_DNA"/>
</dbReference>
<keyword evidence="3" id="KW-0805">Transcription regulation</keyword>
<dbReference type="RefSeq" id="WP_379712528.1">
    <property type="nucleotide sequence ID" value="NZ_JBHTBS010000005.1"/>
</dbReference>
<dbReference type="InterPro" id="IPR015421">
    <property type="entry name" value="PyrdxlP-dep_Trfase_major"/>
</dbReference>
<evidence type="ECO:0000256" key="5">
    <source>
        <dbReference type="ARBA" id="ARBA00023163"/>
    </source>
</evidence>
<dbReference type="CDD" id="cd07377">
    <property type="entry name" value="WHTH_GntR"/>
    <property type="match status" value="1"/>
</dbReference>
<feature type="domain" description="HTH gntR-type" evidence="6">
    <location>
        <begin position="3"/>
        <end position="71"/>
    </location>
</feature>
<dbReference type="Gene3D" id="3.90.1150.10">
    <property type="entry name" value="Aspartate Aminotransferase, domain 1"/>
    <property type="match status" value="1"/>
</dbReference>
<organism evidence="7 8">
    <name type="scientific">Haloferula chungangensis</name>
    <dbReference type="NCBI Taxonomy" id="1048331"/>
    <lineage>
        <taxon>Bacteria</taxon>
        <taxon>Pseudomonadati</taxon>
        <taxon>Verrucomicrobiota</taxon>
        <taxon>Verrucomicrobiia</taxon>
        <taxon>Verrucomicrobiales</taxon>
        <taxon>Verrucomicrobiaceae</taxon>
        <taxon>Haloferula</taxon>
    </lineage>
</organism>
<proteinExistence type="inferred from homology"/>
<dbReference type="Pfam" id="PF00155">
    <property type="entry name" value="Aminotran_1_2"/>
    <property type="match status" value="1"/>
</dbReference>